<evidence type="ECO:0000259" key="1">
    <source>
        <dbReference type="Pfam" id="PF05050"/>
    </source>
</evidence>
<evidence type="ECO:0000313" key="3">
    <source>
        <dbReference type="Proteomes" id="UP000053201"/>
    </source>
</evidence>
<proteinExistence type="predicted"/>
<protein>
    <submittedName>
        <fullName evidence="2">FkbM family methyltransferase</fullName>
    </submittedName>
</protein>
<dbReference type="SUPFAM" id="SSF53335">
    <property type="entry name" value="S-adenosyl-L-methionine-dependent methyltransferases"/>
    <property type="match status" value="1"/>
</dbReference>
<organism evidence="2 3">
    <name type="scientific">Spizellomyces punctatus (strain DAOM BR117)</name>
    <dbReference type="NCBI Taxonomy" id="645134"/>
    <lineage>
        <taxon>Eukaryota</taxon>
        <taxon>Fungi</taxon>
        <taxon>Fungi incertae sedis</taxon>
        <taxon>Chytridiomycota</taxon>
        <taxon>Chytridiomycota incertae sedis</taxon>
        <taxon>Chytridiomycetes</taxon>
        <taxon>Spizellomycetales</taxon>
        <taxon>Spizellomycetaceae</taxon>
        <taxon>Spizellomyces</taxon>
    </lineage>
</organism>
<keyword evidence="2" id="KW-0489">Methyltransferase</keyword>
<dbReference type="RefSeq" id="XP_016604605.1">
    <property type="nucleotide sequence ID" value="XM_016756308.1"/>
</dbReference>
<dbReference type="AlphaFoldDB" id="A0A0L0H509"/>
<evidence type="ECO:0000313" key="2">
    <source>
        <dbReference type="EMBL" id="KNC96565.1"/>
    </source>
</evidence>
<dbReference type="InterPro" id="IPR006342">
    <property type="entry name" value="FkbM_mtfrase"/>
</dbReference>
<dbReference type="Gene3D" id="3.40.50.150">
    <property type="entry name" value="Vaccinia Virus protein VP39"/>
    <property type="match status" value="1"/>
</dbReference>
<accession>A0A0L0H509</accession>
<dbReference type="GO" id="GO:0008168">
    <property type="term" value="F:methyltransferase activity"/>
    <property type="evidence" value="ECO:0007669"/>
    <property type="project" value="UniProtKB-KW"/>
</dbReference>
<dbReference type="GO" id="GO:0032259">
    <property type="term" value="P:methylation"/>
    <property type="evidence" value="ECO:0007669"/>
    <property type="project" value="UniProtKB-KW"/>
</dbReference>
<name>A0A0L0H509_SPIPD</name>
<gene>
    <name evidence="2" type="ORF">SPPG_08152</name>
</gene>
<dbReference type="Proteomes" id="UP000053201">
    <property type="component" value="Unassembled WGS sequence"/>
</dbReference>
<dbReference type="InterPro" id="IPR029063">
    <property type="entry name" value="SAM-dependent_MTases_sf"/>
</dbReference>
<feature type="domain" description="Methyltransferase FkbM" evidence="1">
    <location>
        <begin position="77"/>
        <end position="156"/>
    </location>
</feature>
<keyword evidence="3" id="KW-1185">Reference proteome</keyword>
<dbReference type="EMBL" id="KQ257468">
    <property type="protein sequence ID" value="KNC96565.1"/>
    <property type="molecule type" value="Genomic_DNA"/>
</dbReference>
<sequence>MHTVPFVHILQFSQLAKATIGIEGDPAAFAEVSFNVKANAEQTWSKRITLRPFCVSDAAAQVQMESDTPGNSISHVGATPDGKNLKGWTSQCYPLETILEDAGLLIPTSKMFIKIDVEGYECTIFPVLENFLSRMAVKPIIYLSTHAHFVKCTDEQYRKMKEILSTYKVWGKVLGSGAVAQGEFLADGGAMLATDTYLF</sequence>
<dbReference type="OrthoDB" id="407600at2759"/>
<dbReference type="Pfam" id="PF05050">
    <property type="entry name" value="Methyltransf_21"/>
    <property type="match status" value="1"/>
</dbReference>
<reference evidence="2 3" key="1">
    <citation type="submission" date="2009-08" db="EMBL/GenBank/DDBJ databases">
        <title>The Genome Sequence of Spizellomyces punctatus strain DAOM BR117.</title>
        <authorList>
            <consortium name="The Broad Institute Genome Sequencing Platform"/>
            <person name="Russ C."/>
            <person name="Cuomo C."/>
            <person name="Shea T."/>
            <person name="Young S.K."/>
            <person name="Zeng Q."/>
            <person name="Koehrsen M."/>
            <person name="Haas B."/>
            <person name="Borodovsky M."/>
            <person name="Guigo R."/>
            <person name="Alvarado L."/>
            <person name="Berlin A."/>
            <person name="Bochicchio J."/>
            <person name="Borenstein D."/>
            <person name="Chapman S."/>
            <person name="Chen Z."/>
            <person name="Engels R."/>
            <person name="Freedman E."/>
            <person name="Gellesch M."/>
            <person name="Goldberg J."/>
            <person name="Griggs A."/>
            <person name="Gujja S."/>
            <person name="Heiman D."/>
            <person name="Hepburn T."/>
            <person name="Howarth C."/>
            <person name="Jen D."/>
            <person name="Larson L."/>
            <person name="Lewis B."/>
            <person name="Mehta T."/>
            <person name="Park D."/>
            <person name="Pearson M."/>
            <person name="Roberts A."/>
            <person name="Saif S."/>
            <person name="Shenoy N."/>
            <person name="Sisk P."/>
            <person name="Stolte C."/>
            <person name="Sykes S."/>
            <person name="Thomson T."/>
            <person name="Walk T."/>
            <person name="White J."/>
            <person name="Yandava C."/>
            <person name="Burger G."/>
            <person name="Gray M.W."/>
            <person name="Holland P.W.H."/>
            <person name="King N."/>
            <person name="Lang F.B.F."/>
            <person name="Roger A.J."/>
            <person name="Ruiz-Trillo I."/>
            <person name="Lander E."/>
            <person name="Nusbaum C."/>
        </authorList>
    </citation>
    <scope>NUCLEOTIDE SEQUENCE [LARGE SCALE GENOMIC DNA]</scope>
    <source>
        <strain evidence="2 3">DAOM BR117</strain>
    </source>
</reference>
<dbReference type="GeneID" id="27691329"/>
<keyword evidence="2" id="KW-0808">Transferase</keyword>
<dbReference type="InParanoid" id="A0A0L0H509"/>
<dbReference type="VEuPathDB" id="FungiDB:SPPG_08152"/>